<organism evidence="2 3">
    <name type="scientific">Phialocephala subalpina</name>
    <dbReference type="NCBI Taxonomy" id="576137"/>
    <lineage>
        <taxon>Eukaryota</taxon>
        <taxon>Fungi</taxon>
        <taxon>Dikarya</taxon>
        <taxon>Ascomycota</taxon>
        <taxon>Pezizomycotina</taxon>
        <taxon>Leotiomycetes</taxon>
        <taxon>Helotiales</taxon>
        <taxon>Mollisiaceae</taxon>
        <taxon>Phialocephala</taxon>
        <taxon>Phialocephala fortinii species complex</taxon>
    </lineage>
</organism>
<reference evidence="2 3" key="1">
    <citation type="submission" date="2016-03" db="EMBL/GenBank/DDBJ databases">
        <authorList>
            <person name="Ploux O."/>
        </authorList>
    </citation>
    <scope>NUCLEOTIDE SEQUENCE [LARGE SCALE GENOMIC DNA]</scope>
    <source>
        <strain evidence="2 3">UAMH 11012</strain>
    </source>
</reference>
<protein>
    <recommendedName>
        <fullName evidence="1">BTB domain-containing protein</fullName>
    </recommendedName>
</protein>
<evidence type="ECO:0000313" key="2">
    <source>
        <dbReference type="EMBL" id="CZR67130.1"/>
    </source>
</evidence>
<sequence>MPSNTSVKAVSYTGGKRGCNELEPARLSGAGSIIICTRHEYGNKSRAMRTDMVALHTGQRDSKRIFRVHKKLLCNKIPNFDKVFNCNFQKAKGDVAYFLEEDRETTDLLIEWVYQGTIRRLERKINGARLESSSWNFGEVYGLVDKLCLPDLQDEIIDEISGSLRGKDILPTFDLMAKFYNQAPRSSPLRCYMVFASYWMTLTVSERNKDIYTGAELHATMCENSESGRSSVDLLLDP</sequence>
<accession>A0A1L7XQ20</accession>
<gene>
    <name evidence="2" type="ORF">PAC_17029</name>
</gene>
<proteinExistence type="predicted"/>
<dbReference type="InterPro" id="IPR000210">
    <property type="entry name" value="BTB/POZ_dom"/>
</dbReference>
<name>A0A1L7XQ20_9HELO</name>
<evidence type="ECO:0000313" key="3">
    <source>
        <dbReference type="Proteomes" id="UP000184330"/>
    </source>
</evidence>
<keyword evidence="3" id="KW-1185">Reference proteome</keyword>
<dbReference type="OrthoDB" id="6359816at2759"/>
<dbReference type="EMBL" id="FJOG01000042">
    <property type="protein sequence ID" value="CZR67130.1"/>
    <property type="molecule type" value="Genomic_DNA"/>
</dbReference>
<dbReference type="AlphaFoldDB" id="A0A1L7XQ20"/>
<dbReference type="SUPFAM" id="SSF54695">
    <property type="entry name" value="POZ domain"/>
    <property type="match status" value="1"/>
</dbReference>
<evidence type="ECO:0000259" key="1">
    <source>
        <dbReference type="PROSITE" id="PS50097"/>
    </source>
</evidence>
<dbReference type="PROSITE" id="PS50097">
    <property type="entry name" value="BTB"/>
    <property type="match status" value="1"/>
</dbReference>
<feature type="domain" description="BTB" evidence="1">
    <location>
        <begin position="50"/>
        <end position="122"/>
    </location>
</feature>
<dbReference type="Gene3D" id="3.30.710.10">
    <property type="entry name" value="Potassium Channel Kv1.1, Chain A"/>
    <property type="match status" value="1"/>
</dbReference>
<dbReference type="Proteomes" id="UP000184330">
    <property type="component" value="Unassembled WGS sequence"/>
</dbReference>
<dbReference type="InterPro" id="IPR011333">
    <property type="entry name" value="SKP1/BTB/POZ_sf"/>
</dbReference>